<keyword evidence="10" id="KW-1185">Reference proteome</keyword>
<dbReference type="PANTHER" id="PTHR42794:SF1">
    <property type="entry name" value="HEMIN IMPORT ATP-BINDING PROTEIN HMUV"/>
    <property type="match status" value="1"/>
</dbReference>
<keyword evidence="5 9" id="KW-0067">ATP-binding</keyword>
<comment type="caution">
    <text evidence="9">The sequence shown here is derived from an EMBL/GenBank/DDBJ whole genome shotgun (WGS) entry which is preliminary data.</text>
</comment>
<dbReference type="PANTHER" id="PTHR42794">
    <property type="entry name" value="HEMIN IMPORT ATP-BINDING PROTEIN HMUV"/>
    <property type="match status" value="1"/>
</dbReference>
<evidence type="ECO:0000256" key="4">
    <source>
        <dbReference type="ARBA" id="ARBA00022741"/>
    </source>
</evidence>
<sequence>MSAPAWDLPTVACPRLSVRALALFAGQRRLVGHLDVSVEPGQLWAVIGPNGAGKSTLMSALAGLRAPGQGEVRLDDRPLAELARHAPAQLARQRAYLPQAVHDTFPMSVRDAVRVGRYPHLSGWGWAGAGDEAIVDALLAELDVAHLAERDVMTLSGGERQRVSLAAVLAQQAPLLLLDEPLAHLDLRHQIVVLELLSRLARAGRHAVVLIVHDLNLARRYATHALLMPEGEPCLAGQASAMLTAANCSRVLRTPIVSVAEGGHAALIPDGWPAIGDRNDERP</sequence>
<dbReference type="SUPFAM" id="SSF52540">
    <property type="entry name" value="P-loop containing nucleoside triphosphate hydrolases"/>
    <property type="match status" value="1"/>
</dbReference>
<keyword evidence="2" id="KW-1003">Cell membrane</keyword>
<accession>A0A562B5U6</accession>
<evidence type="ECO:0000256" key="1">
    <source>
        <dbReference type="ARBA" id="ARBA00022448"/>
    </source>
</evidence>
<keyword evidence="3" id="KW-0997">Cell inner membrane</keyword>
<dbReference type="PROSITE" id="PS50893">
    <property type="entry name" value="ABC_TRANSPORTER_2"/>
    <property type="match status" value="1"/>
</dbReference>
<reference evidence="9 10" key="1">
    <citation type="submission" date="2019-07" db="EMBL/GenBank/DDBJ databases">
        <title>Genome sequencing of lignin-degrading bacterial isolates.</title>
        <authorList>
            <person name="Gladden J."/>
        </authorList>
    </citation>
    <scope>NUCLEOTIDE SEQUENCE [LARGE SCALE GENOMIC DNA]</scope>
    <source>
        <strain evidence="9 10">J11</strain>
    </source>
</reference>
<proteinExistence type="predicted"/>
<evidence type="ECO:0000256" key="3">
    <source>
        <dbReference type="ARBA" id="ARBA00022519"/>
    </source>
</evidence>
<dbReference type="CDD" id="cd03214">
    <property type="entry name" value="ABC_Iron-Siderophores_B12_Hemin"/>
    <property type="match status" value="1"/>
</dbReference>
<feature type="domain" description="ABC transporter" evidence="8">
    <location>
        <begin position="16"/>
        <end position="255"/>
    </location>
</feature>
<dbReference type="InterPro" id="IPR017871">
    <property type="entry name" value="ABC_transporter-like_CS"/>
</dbReference>
<protein>
    <submittedName>
        <fullName evidence="9">Iron complex transport system ATP-binding protein</fullName>
    </submittedName>
</protein>
<dbReference type="Pfam" id="PF00005">
    <property type="entry name" value="ABC_tran"/>
    <property type="match status" value="1"/>
</dbReference>
<evidence type="ECO:0000256" key="7">
    <source>
        <dbReference type="ARBA" id="ARBA00037066"/>
    </source>
</evidence>
<evidence type="ECO:0000256" key="2">
    <source>
        <dbReference type="ARBA" id="ARBA00022475"/>
    </source>
</evidence>
<keyword evidence="3" id="KW-0472">Membrane</keyword>
<dbReference type="GO" id="GO:0005524">
    <property type="term" value="F:ATP binding"/>
    <property type="evidence" value="ECO:0007669"/>
    <property type="project" value="UniProtKB-KW"/>
</dbReference>
<keyword evidence="4" id="KW-0547">Nucleotide-binding</keyword>
<gene>
    <name evidence="9" type="ORF">L602_005100000070</name>
</gene>
<dbReference type="InterPro" id="IPR027417">
    <property type="entry name" value="P-loop_NTPase"/>
</dbReference>
<evidence type="ECO:0000256" key="5">
    <source>
        <dbReference type="ARBA" id="ARBA00022840"/>
    </source>
</evidence>
<dbReference type="EMBL" id="VLJN01000047">
    <property type="protein sequence ID" value="TWG80260.1"/>
    <property type="molecule type" value="Genomic_DNA"/>
</dbReference>
<dbReference type="OrthoDB" id="5296765at2"/>
<evidence type="ECO:0000313" key="10">
    <source>
        <dbReference type="Proteomes" id="UP000318141"/>
    </source>
</evidence>
<dbReference type="SMART" id="SM00382">
    <property type="entry name" value="AAA"/>
    <property type="match status" value="1"/>
</dbReference>
<dbReference type="AlphaFoldDB" id="A0A562B5U6"/>
<keyword evidence="1" id="KW-0813">Transport</keyword>
<organism evidence="9 10">
    <name type="scientific">Cupriavidus gilardii J11</name>
    <dbReference type="NCBI Taxonomy" id="936133"/>
    <lineage>
        <taxon>Bacteria</taxon>
        <taxon>Pseudomonadati</taxon>
        <taxon>Pseudomonadota</taxon>
        <taxon>Betaproteobacteria</taxon>
        <taxon>Burkholderiales</taxon>
        <taxon>Burkholderiaceae</taxon>
        <taxon>Cupriavidus</taxon>
    </lineage>
</organism>
<evidence type="ECO:0000259" key="8">
    <source>
        <dbReference type="PROSITE" id="PS50893"/>
    </source>
</evidence>
<dbReference type="Proteomes" id="UP000318141">
    <property type="component" value="Unassembled WGS sequence"/>
</dbReference>
<dbReference type="GO" id="GO:0016887">
    <property type="term" value="F:ATP hydrolysis activity"/>
    <property type="evidence" value="ECO:0007669"/>
    <property type="project" value="InterPro"/>
</dbReference>
<comment type="function">
    <text evidence="7">Part of the ABC transporter complex HmuTUV involved in hemin import. Responsible for energy coupling to the transport system.</text>
</comment>
<name>A0A562B5U6_9BURK</name>
<evidence type="ECO:0000256" key="6">
    <source>
        <dbReference type="ARBA" id="ARBA00022967"/>
    </source>
</evidence>
<dbReference type="PROSITE" id="PS00211">
    <property type="entry name" value="ABC_TRANSPORTER_1"/>
    <property type="match status" value="1"/>
</dbReference>
<dbReference type="InterPro" id="IPR003593">
    <property type="entry name" value="AAA+_ATPase"/>
</dbReference>
<evidence type="ECO:0000313" key="9">
    <source>
        <dbReference type="EMBL" id="TWG80260.1"/>
    </source>
</evidence>
<dbReference type="Gene3D" id="3.40.50.300">
    <property type="entry name" value="P-loop containing nucleotide triphosphate hydrolases"/>
    <property type="match status" value="1"/>
</dbReference>
<keyword evidence="6" id="KW-1278">Translocase</keyword>
<dbReference type="InterPro" id="IPR003439">
    <property type="entry name" value="ABC_transporter-like_ATP-bd"/>
</dbReference>